<evidence type="ECO:0000313" key="11">
    <source>
        <dbReference type="Proteomes" id="UP000253318"/>
    </source>
</evidence>
<feature type="compositionally biased region" description="Gly residues" evidence="8">
    <location>
        <begin position="1"/>
        <end position="13"/>
    </location>
</feature>
<dbReference type="EMBL" id="QEIN01000159">
    <property type="protein sequence ID" value="RCV54831.1"/>
    <property type="molecule type" value="Genomic_DNA"/>
</dbReference>
<evidence type="ECO:0000256" key="3">
    <source>
        <dbReference type="ARBA" id="ARBA00022679"/>
    </source>
</evidence>
<gene>
    <name evidence="10" type="ORF">DEF24_18740</name>
</gene>
<evidence type="ECO:0000256" key="2">
    <source>
        <dbReference type="ARBA" id="ARBA00022527"/>
    </source>
</evidence>
<evidence type="ECO:0000313" key="10">
    <source>
        <dbReference type="EMBL" id="RCV54831.1"/>
    </source>
</evidence>
<feature type="compositionally biased region" description="Low complexity" evidence="8">
    <location>
        <begin position="412"/>
        <end position="424"/>
    </location>
</feature>
<keyword evidence="4 7" id="KW-0547">Nucleotide-binding</keyword>
<dbReference type="PROSITE" id="PS00107">
    <property type="entry name" value="PROTEIN_KINASE_ATP"/>
    <property type="match status" value="1"/>
</dbReference>
<feature type="binding site" evidence="7">
    <location>
        <position position="96"/>
    </location>
    <ligand>
        <name>ATP</name>
        <dbReference type="ChEBI" id="CHEBI:30616"/>
    </ligand>
</feature>
<keyword evidence="2" id="KW-0723">Serine/threonine-protein kinase</keyword>
<dbReference type="Proteomes" id="UP000253318">
    <property type="component" value="Unassembled WGS sequence"/>
</dbReference>
<dbReference type="Pfam" id="PF00069">
    <property type="entry name" value="Pkinase"/>
    <property type="match status" value="1"/>
</dbReference>
<keyword evidence="3" id="KW-0808">Transferase</keyword>
<feature type="region of interest" description="Disordered" evidence="8">
    <location>
        <begin position="404"/>
        <end position="428"/>
    </location>
</feature>
<dbReference type="AlphaFoldDB" id="A0A368T2B2"/>
<dbReference type="InterPro" id="IPR008271">
    <property type="entry name" value="Ser/Thr_kinase_AS"/>
</dbReference>
<protein>
    <recommendedName>
        <fullName evidence="1">non-specific serine/threonine protein kinase</fullName>
        <ecNumber evidence="1">2.7.11.1</ecNumber>
    </recommendedName>
</protein>
<dbReference type="SUPFAM" id="SSF56112">
    <property type="entry name" value="Protein kinase-like (PK-like)"/>
    <property type="match status" value="1"/>
</dbReference>
<dbReference type="EC" id="2.7.11.1" evidence="1"/>
<evidence type="ECO:0000256" key="6">
    <source>
        <dbReference type="ARBA" id="ARBA00022840"/>
    </source>
</evidence>
<evidence type="ECO:0000259" key="9">
    <source>
        <dbReference type="PROSITE" id="PS50011"/>
    </source>
</evidence>
<dbReference type="CDD" id="cd14014">
    <property type="entry name" value="STKc_PknB_like"/>
    <property type="match status" value="1"/>
</dbReference>
<organism evidence="10 11">
    <name type="scientific">Marinitenerispora sediminis</name>
    <dbReference type="NCBI Taxonomy" id="1931232"/>
    <lineage>
        <taxon>Bacteria</taxon>
        <taxon>Bacillati</taxon>
        <taxon>Actinomycetota</taxon>
        <taxon>Actinomycetes</taxon>
        <taxon>Streptosporangiales</taxon>
        <taxon>Nocardiopsidaceae</taxon>
        <taxon>Marinitenerispora</taxon>
    </lineage>
</organism>
<name>A0A368T2B2_9ACTN</name>
<dbReference type="InterPro" id="IPR000719">
    <property type="entry name" value="Prot_kinase_dom"/>
</dbReference>
<feature type="region of interest" description="Disordered" evidence="8">
    <location>
        <begin position="1"/>
        <end position="29"/>
    </location>
</feature>
<dbReference type="InterPro" id="IPR017441">
    <property type="entry name" value="Protein_kinase_ATP_BS"/>
</dbReference>
<keyword evidence="11" id="KW-1185">Reference proteome</keyword>
<evidence type="ECO:0000256" key="5">
    <source>
        <dbReference type="ARBA" id="ARBA00022777"/>
    </source>
</evidence>
<dbReference type="GO" id="GO:0005524">
    <property type="term" value="F:ATP binding"/>
    <property type="evidence" value="ECO:0007669"/>
    <property type="project" value="UniProtKB-UniRule"/>
</dbReference>
<dbReference type="Gene3D" id="1.10.510.10">
    <property type="entry name" value="Transferase(Phosphotransferase) domain 1"/>
    <property type="match status" value="1"/>
</dbReference>
<dbReference type="PROSITE" id="PS00108">
    <property type="entry name" value="PROTEIN_KINASE_ST"/>
    <property type="match status" value="1"/>
</dbReference>
<evidence type="ECO:0000256" key="7">
    <source>
        <dbReference type="PROSITE-ProRule" id="PRU10141"/>
    </source>
</evidence>
<dbReference type="PANTHER" id="PTHR43289:SF6">
    <property type="entry name" value="SERINE_THREONINE-PROTEIN KINASE NEKL-3"/>
    <property type="match status" value="1"/>
</dbReference>
<evidence type="ECO:0000256" key="1">
    <source>
        <dbReference type="ARBA" id="ARBA00012513"/>
    </source>
</evidence>
<evidence type="ECO:0000256" key="8">
    <source>
        <dbReference type="SAM" id="MobiDB-lite"/>
    </source>
</evidence>
<dbReference type="SMART" id="SM00220">
    <property type="entry name" value="S_TKc"/>
    <property type="match status" value="1"/>
</dbReference>
<proteinExistence type="predicted"/>
<keyword evidence="5" id="KW-0418">Kinase</keyword>
<dbReference type="GO" id="GO:0004674">
    <property type="term" value="F:protein serine/threonine kinase activity"/>
    <property type="evidence" value="ECO:0007669"/>
    <property type="project" value="UniProtKB-KW"/>
</dbReference>
<keyword evidence="6 7" id="KW-0067">ATP-binding</keyword>
<feature type="domain" description="Protein kinase" evidence="9">
    <location>
        <begin position="67"/>
        <end position="321"/>
    </location>
</feature>
<feature type="region of interest" description="Disordered" evidence="8">
    <location>
        <begin position="348"/>
        <end position="368"/>
    </location>
</feature>
<dbReference type="PANTHER" id="PTHR43289">
    <property type="entry name" value="MITOGEN-ACTIVATED PROTEIN KINASE KINASE KINASE 20-RELATED"/>
    <property type="match status" value="1"/>
</dbReference>
<comment type="caution">
    <text evidence="10">The sequence shown here is derived from an EMBL/GenBank/DDBJ whole genome shotgun (WGS) entry which is preliminary data.</text>
</comment>
<sequence>MGGRGGARIGGPAGRPRAGRRRRALTGASPSAVTVRGRFRFRTAPVRAAAPRLLSYVMSPTTIADRYRLLEPVGHGGMGTVWRAEDAVLGRQVAVKEVRLSPGLEPAAREELLLRTMREARICAKLSHPSIVTVHDVVREGDRPWIVMELVPGRGLDAVVREDGPLPAGRAAGIGRQLLSALGAAHAAGVVHRDVKPSNVLLLDDGRAVLTDFGIAVADSEEPLTLTGQLPGSPGYVAPERLVDGTATPAADLWSLGATLYFAVEGRPTHQRPTPAAQAAAVIDEPPDPPVRAGALQPVLEGMLRRDPELRPAAPELDAALAAVAAAGGAADATPTGLDLSQLAGMRPAVPARSGGGTSDEEPADGERSHRRRFWAALGTLAAGLVSLVLAPLVVEYLSKELFPDPPPTPTPTSDVTGSPVSPSAAPDGFVYHETAGFRLAVPETWSVGESDDGGLEFTASEGHPHVRFREVDLDGMAPYDFLAERTDAVDGEPVRLEEVGHPAGEAALRTWRNDAGGPTIMMTWLLVRGDDGTEILVAYGDDAAGWQSGAGTREAVMDSLRPVE</sequence>
<dbReference type="PROSITE" id="PS50011">
    <property type="entry name" value="PROTEIN_KINASE_DOM"/>
    <property type="match status" value="1"/>
</dbReference>
<dbReference type="InterPro" id="IPR011009">
    <property type="entry name" value="Kinase-like_dom_sf"/>
</dbReference>
<dbReference type="Gene3D" id="3.30.200.20">
    <property type="entry name" value="Phosphorylase Kinase, domain 1"/>
    <property type="match status" value="1"/>
</dbReference>
<reference evidence="10 11" key="1">
    <citation type="submission" date="2018-04" db="EMBL/GenBank/DDBJ databases">
        <title>Novel actinobacteria from marine sediment.</title>
        <authorList>
            <person name="Ng Z.Y."/>
            <person name="Tan G.Y.A."/>
        </authorList>
    </citation>
    <scope>NUCLEOTIDE SEQUENCE [LARGE SCALE GENOMIC DNA]</scope>
    <source>
        <strain evidence="10 11">TPS81</strain>
    </source>
</reference>
<evidence type="ECO:0000256" key="4">
    <source>
        <dbReference type="ARBA" id="ARBA00022741"/>
    </source>
</evidence>
<accession>A0A368T2B2</accession>